<accession>A0A9W7FCA5</accession>
<keyword evidence="4" id="KW-1185">Reference proteome</keyword>
<evidence type="ECO:0000256" key="2">
    <source>
        <dbReference type="ARBA" id="ARBA00022803"/>
    </source>
</evidence>
<dbReference type="Pfam" id="PF13374">
    <property type="entry name" value="TPR_10"/>
    <property type="match status" value="1"/>
</dbReference>
<dbReference type="PANTHER" id="PTHR45641">
    <property type="entry name" value="TETRATRICOPEPTIDE REPEAT PROTEIN (AFU_ORTHOLOGUE AFUA_6G03870)"/>
    <property type="match status" value="1"/>
</dbReference>
<keyword evidence="2" id="KW-0802">TPR repeat</keyword>
<dbReference type="AlphaFoldDB" id="A0A9W7FCA5"/>
<proteinExistence type="predicted"/>
<keyword evidence="1" id="KW-0677">Repeat</keyword>
<dbReference type="OrthoDB" id="1658288at2759"/>
<dbReference type="EMBL" id="BRXW01000138">
    <property type="protein sequence ID" value="GMI09524.1"/>
    <property type="molecule type" value="Genomic_DNA"/>
</dbReference>
<name>A0A9W7FCA5_9STRA</name>
<dbReference type="SUPFAM" id="SSF48452">
    <property type="entry name" value="TPR-like"/>
    <property type="match status" value="1"/>
</dbReference>
<evidence type="ECO:0000313" key="3">
    <source>
        <dbReference type="EMBL" id="GMI09524.1"/>
    </source>
</evidence>
<organism evidence="3 4">
    <name type="scientific">Triparma laevis f. longispina</name>
    <dbReference type="NCBI Taxonomy" id="1714387"/>
    <lineage>
        <taxon>Eukaryota</taxon>
        <taxon>Sar</taxon>
        <taxon>Stramenopiles</taxon>
        <taxon>Ochrophyta</taxon>
        <taxon>Bolidophyceae</taxon>
        <taxon>Parmales</taxon>
        <taxon>Triparmaceae</taxon>
        <taxon>Triparma</taxon>
    </lineage>
</organism>
<gene>
    <name evidence="3" type="ORF">TrLO_g1292</name>
</gene>
<evidence type="ECO:0000256" key="1">
    <source>
        <dbReference type="ARBA" id="ARBA00022737"/>
    </source>
</evidence>
<comment type="caution">
    <text evidence="3">The sequence shown here is derived from an EMBL/GenBank/DDBJ whole genome shotgun (WGS) entry which is preliminary data.</text>
</comment>
<dbReference type="Gene3D" id="1.25.40.10">
    <property type="entry name" value="Tetratricopeptide repeat domain"/>
    <property type="match status" value="1"/>
</dbReference>
<evidence type="ECO:0000313" key="4">
    <source>
        <dbReference type="Proteomes" id="UP001165122"/>
    </source>
</evidence>
<dbReference type="Proteomes" id="UP001165122">
    <property type="component" value="Unassembled WGS sequence"/>
</dbReference>
<protein>
    <submittedName>
        <fullName evidence="3">Uncharacterized protein</fullName>
    </submittedName>
</protein>
<sequence length="207" mass="23514">MTPVVDEKKVQGKKKQKNKKKADPRKLEIFDACFALGGACNWVGDFDDAIRYFKRAKEGCEEQLGRESEKAFHATYSLIPCTVMRGGEKIEKYRDLLKRCERVLGVENVITLETLNQLGSNLDDNEEYEEAKGVWERYLAGRVKVLGENHKDTLGTLNNLGVIYELGKDHEETKKCSRNFKKFLYASGNSERFAQMITSCPGLAFEG</sequence>
<reference evidence="4" key="1">
    <citation type="journal article" date="2023" name="Commun. Biol.">
        <title>Genome analysis of Parmales, the sister group of diatoms, reveals the evolutionary specialization of diatoms from phago-mixotrophs to photoautotrophs.</title>
        <authorList>
            <person name="Ban H."/>
            <person name="Sato S."/>
            <person name="Yoshikawa S."/>
            <person name="Yamada K."/>
            <person name="Nakamura Y."/>
            <person name="Ichinomiya M."/>
            <person name="Sato N."/>
            <person name="Blanc-Mathieu R."/>
            <person name="Endo H."/>
            <person name="Kuwata A."/>
            <person name="Ogata H."/>
        </authorList>
    </citation>
    <scope>NUCLEOTIDE SEQUENCE [LARGE SCALE GENOMIC DNA]</scope>
    <source>
        <strain evidence="4">NIES 3700</strain>
    </source>
</reference>
<dbReference type="PANTHER" id="PTHR45641:SF19">
    <property type="entry name" value="NEPHROCYSTIN-3"/>
    <property type="match status" value="1"/>
</dbReference>
<dbReference type="InterPro" id="IPR011990">
    <property type="entry name" value="TPR-like_helical_dom_sf"/>
</dbReference>